<reference evidence="1" key="2">
    <citation type="journal article" date="2015" name="Fish Shellfish Immunol.">
        <title>Early steps in the European eel (Anguilla anguilla)-Vibrio vulnificus interaction in the gills: Role of the RtxA13 toxin.</title>
        <authorList>
            <person name="Callol A."/>
            <person name="Pajuelo D."/>
            <person name="Ebbesson L."/>
            <person name="Teles M."/>
            <person name="MacKenzie S."/>
            <person name="Amaro C."/>
        </authorList>
    </citation>
    <scope>NUCLEOTIDE SEQUENCE</scope>
</reference>
<evidence type="ECO:0000313" key="1">
    <source>
        <dbReference type="EMBL" id="JAH41543.1"/>
    </source>
</evidence>
<reference evidence="1" key="1">
    <citation type="submission" date="2014-11" db="EMBL/GenBank/DDBJ databases">
        <authorList>
            <person name="Amaro Gonzalez C."/>
        </authorList>
    </citation>
    <scope>NUCLEOTIDE SEQUENCE</scope>
</reference>
<protein>
    <submittedName>
        <fullName evidence="1">Uncharacterized protein</fullName>
    </submittedName>
</protein>
<organism evidence="1">
    <name type="scientific">Anguilla anguilla</name>
    <name type="common">European freshwater eel</name>
    <name type="synonym">Muraena anguilla</name>
    <dbReference type="NCBI Taxonomy" id="7936"/>
    <lineage>
        <taxon>Eukaryota</taxon>
        <taxon>Metazoa</taxon>
        <taxon>Chordata</taxon>
        <taxon>Craniata</taxon>
        <taxon>Vertebrata</taxon>
        <taxon>Euteleostomi</taxon>
        <taxon>Actinopterygii</taxon>
        <taxon>Neopterygii</taxon>
        <taxon>Teleostei</taxon>
        <taxon>Anguilliformes</taxon>
        <taxon>Anguillidae</taxon>
        <taxon>Anguilla</taxon>
    </lineage>
</organism>
<accession>A0A0E9SLZ2</accession>
<name>A0A0E9SLZ2_ANGAN</name>
<dbReference type="AlphaFoldDB" id="A0A0E9SLZ2"/>
<proteinExistence type="predicted"/>
<sequence length="62" mass="6787">MAGFRLAAQLPRTGSDLTGAYSARHAQHLHSKLGQHQGTPLSLTFSKKIIKHLQGSIHEMQP</sequence>
<dbReference type="EMBL" id="GBXM01067034">
    <property type="protein sequence ID" value="JAH41543.1"/>
    <property type="molecule type" value="Transcribed_RNA"/>
</dbReference>